<dbReference type="OrthoDB" id="9798201at2"/>
<dbReference type="STRING" id="1736691.SAMN06295964_3105"/>
<keyword evidence="2" id="KW-0223">Dioxygenase</keyword>
<dbReference type="EMBL" id="LT796768">
    <property type="protein sequence ID" value="SKB10110.1"/>
    <property type="molecule type" value="Genomic_DNA"/>
</dbReference>
<dbReference type="InterPro" id="IPR037523">
    <property type="entry name" value="VOC_core"/>
</dbReference>
<evidence type="ECO:0000313" key="2">
    <source>
        <dbReference type="EMBL" id="SKB10110.1"/>
    </source>
</evidence>
<dbReference type="InterPro" id="IPR004360">
    <property type="entry name" value="Glyas_Fos-R_dOase_dom"/>
</dbReference>
<proteinExistence type="predicted"/>
<protein>
    <submittedName>
        <fullName evidence="2">Catechol 2,3-dioxygenase</fullName>
    </submittedName>
</protein>
<dbReference type="GO" id="GO:0051213">
    <property type="term" value="F:dioxygenase activity"/>
    <property type="evidence" value="ECO:0007669"/>
    <property type="project" value="UniProtKB-KW"/>
</dbReference>
<feature type="domain" description="VOC" evidence="1">
    <location>
        <begin position="6"/>
        <end position="124"/>
    </location>
</feature>
<organism evidence="2 3">
    <name type="scientific">Aeromicrobium choanae</name>
    <dbReference type="NCBI Taxonomy" id="1736691"/>
    <lineage>
        <taxon>Bacteria</taxon>
        <taxon>Bacillati</taxon>
        <taxon>Actinomycetota</taxon>
        <taxon>Actinomycetes</taxon>
        <taxon>Propionibacteriales</taxon>
        <taxon>Nocardioidaceae</taxon>
        <taxon>Aeromicrobium</taxon>
    </lineage>
</organism>
<dbReference type="RefSeq" id="WP_078700986.1">
    <property type="nucleotide sequence ID" value="NZ_LT796768.1"/>
</dbReference>
<gene>
    <name evidence="2" type="ORF">SAMN06295964_3105</name>
</gene>
<dbReference type="Gene3D" id="3.10.180.10">
    <property type="entry name" value="2,3-Dihydroxybiphenyl 1,2-Dioxygenase, domain 1"/>
    <property type="match status" value="1"/>
</dbReference>
<dbReference type="InterPro" id="IPR029068">
    <property type="entry name" value="Glyas_Bleomycin-R_OHBP_Dase"/>
</dbReference>
<dbReference type="PROSITE" id="PS51819">
    <property type="entry name" value="VOC"/>
    <property type="match status" value="1"/>
</dbReference>
<keyword evidence="3" id="KW-1185">Reference proteome</keyword>
<dbReference type="SUPFAM" id="SSF54593">
    <property type="entry name" value="Glyoxalase/Bleomycin resistance protein/Dihydroxybiphenyl dioxygenase"/>
    <property type="match status" value="1"/>
</dbReference>
<dbReference type="CDD" id="cd06587">
    <property type="entry name" value="VOC"/>
    <property type="match status" value="1"/>
</dbReference>
<name>A0A1T4Z7T4_9ACTN</name>
<keyword evidence="2" id="KW-0560">Oxidoreductase</keyword>
<reference evidence="3" key="1">
    <citation type="submission" date="2017-02" db="EMBL/GenBank/DDBJ databases">
        <authorList>
            <person name="Varghese N."/>
            <person name="Submissions S."/>
        </authorList>
    </citation>
    <scope>NUCLEOTIDE SEQUENCE [LARGE SCALE GENOMIC DNA]</scope>
    <source>
        <strain evidence="3">9H-4</strain>
    </source>
</reference>
<dbReference type="Proteomes" id="UP000191040">
    <property type="component" value="Chromosome I"/>
</dbReference>
<accession>A0A1T4Z7T4</accession>
<evidence type="ECO:0000259" key="1">
    <source>
        <dbReference type="PROSITE" id="PS51819"/>
    </source>
</evidence>
<sequence>MNGDEAYGSVRYIVQDVQAAIDFYVNRLGFTLRSHPAPPFAEVTRGSLRVLLSGPGSSGARATPADLDVPGRNRIHVLVDNLGLEVDRLRADGVEPTTEVVSGPGGQQVLVADPDGNLVELFQPR</sequence>
<dbReference type="Pfam" id="PF00903">
    <property type="entry name" value="Glyoxalase"/>
    <property type="match status" value="1"/>
</dbReference>
<dbReference type="AlphaFoldDB" id="A0A1T4Z7T4"/>
<evidence type="ECO:0000313" key="3">
    <source>
        <dbReference type="Proteomes" id="UP000191040"/>
    </source>
</evidence>